<sequence length="224" mass="26208">MLDVRDYLLFVDTETSGLPADWSLPYSADDNWPYIVQLAWVVYTKDGERVKGENHYLRIGDHPINPTSSQIHGITPEFLEQHGQDPQVVLQQLQDDLYEYRPLVVGHFMQLDFHMVGAGFFRSDLINPLPQLPTFCTMKVTAQFVRPSRQRYLSLGQLYERLFHEKLNNQHDAWVDVQATAECFFELWRKGDIDEQIVLHQQPDSGSLYPAPRPPRRWLRWLGL</sequence>
<evidence type="ECO:0000313" key="6">
    <source>
        <dbReference type="Proteomes" id="UP000305398"/>
    </source>
</evidence>
<reference evidence="5 6" key="1">
    <citation type="submission" date="2019-06" db="EMBL/GenBank/DDBJ databases">
        <authorList>
            <person name="Srinivasan S."/>
        </authorList>
    </citation>
    <scope>NUCLEOTIDE SEQUENCE [LARGE SCALE GENOMIC DNA]</scope>
    <source>
        <strain evidence="5 6">17J68-5</strain>
    </source>
</reference>
<dbReference type="SMART" id="SM00479">
    <property type="entry name" value="EXOIII"/>
    <property type="match status" value="1"/>
</dbReference>
<keyword evidence="6" id="KW-1185">Reference proteome</keyword>
<dbReference type="PANTHER" id="PTHR30231">
    <property type="entry name" value="DNA POLYMERASE III SUBUNIT EPSILON"/>
    <property type="match status" value="1"/>
</dbReference>
<feature type="domain" description="Exonuclease" evidence="4">
    <location>
        <begin position="7"/>
        <end position="193"/>
    </location>
</feature>
<accession>A0A5B8A2B8</accession>
<dbReference type="GO" id="GO:0006259">
    <property type="term" value="P:DNA metabolic process"/>
    <property type="evidence" value="ECO:0007669"/>
    <property type="project" value="UniProtKB-ARBA"/>
</dbReference>
<keyword evidence="1" id="KW-0540">Nuclease</keyword>
<dbReference type="Proteomes" id="UP000305398">
    <property type="component" value="Chromosome"/>
</dbReference>
<evidence type="ECO:0000259" key="4">
    <source>
        <dbReference type="SMART" id="SM00479"/>
    </source>
</evidence>
<keyword evidence="3 5" id="KW-0269">Exonuclease</keyword>
<keyword evidence="2" id="KW-0378">Hydrolase</keyword>
<dbReference type="Pfam" id="PF00929">
    <property type="entry name" value="RNase_T"/>
    <property type="match status" value="1"/>
</dbReference>
<dbReference type="GO" id="GO:0008408">
    <property type="term" value="F:3'-5' exonuclease activity"/>
    <property type="evidence" value="ECO:0007669"/>
    <property type="project" value="TreeGrafter"/>
</dbReference>
<dbReference type="SUPFAM" id="SSF53098">
    <property type="entry name" value="Ribonuclease H-like"/>
    <property type="match status" value="1"/>
</dbReference>
<name>A0A5B8A2B8_9BACT</name>
<evidence type="ECO:0000313" key="5">
    <source>
        <dbReference type="EMBL" id="QDA61438.1"/>
    </source>
</evidence>
<dbReference type="CDD" id="cd06127">
    <property type="entry name" value="DEDDh"/>
    <property type="match status" value="1"/>
</dbReference>
<dbReference type="GO" id="GO:0003676">
    <property type="term" value="F:nucleic acid binding"/>
    <property type="evidence" value="ECO:0007669"/>
    <property type="project" value="InterPro"/>
</dbReference>
<proteinExistence type="predicted"/>
<dbReference type="InterPro" id="IPR013520">
    <property type="entry name" value="Ribonucl_H"/>
</dbReference>
<dbReference type="InterPro" id="IPR012337">
    <property type="entry name" value="RNaseH-like_sf"/>
</dbReference>
<dbReference type="EMBL" id="CP040896">
    <property type="protein sequence ID" value="QDA61438.1"/>
    <property type="molecule type" value="Genomic_DNA"/>
</dbReference>
<dbReference type="InterPro" id="IPR036397">
    <property type="entry name" value="RNaseH_sf"/>
</dbReference>
<dbReference type="AlphaFoldDB" id="A0A5B8A2B8"/>
<evidence type="ECO:0000256" key="3">
    <source>
        <dbReference type="ARBA" id="ARBA00022839"/>
    </source>
</evidence>
<organism evidence="5 6">
    <name type="scientific">Hymenobacter jejuensis</name>
    <dbReference type="NCBI Taxonomy" id="2502781"/>
    <lineage>
        <taxon>Bacteria</taxon>
        <taxon>Pseudomonadati</taxon>
        <taxon>Bacteroidota</taxon>
        <taxon>Cytophagia</taxon>
        <taxon>Cytophagales</taxon>
        <taxon>Hymenobacteraceae</taxon>
        <taxon>Hymenobacter</taxon>
    </lineage>
</organism>
<protein>
    <submittedName>
        <fullName evidence="5">3'-5' exonuclease</fullName>
    </submittedName>
</protein>
<dbReference type="Gene3D" id="3.30.420.10">
    <property type="entry name" value="Ribonuclease H-like superfamily/Ribonuclease H"/>
    <property type="match status" value="1"/>
</dbReference>
<gene>
    <name evidence="5" type="ORF">FHG12_15620</name>
</gene>
<evidence type="ECO:0000256" key="1">
    <source>
        <dbReference type="ARBA" id="ARBA00022722"/>
    </source>
</evidence>
<evidence type="ECO:0000256" key="2">
    <source>
        <dbReference type="ARBA" id="ARBA00022801"/>
    </source>
</evidence>
<dbReference type="OrthoDB" id="9804290at2"/>
<dbReference type="KEGG" id="hyj:FHG12_15620"/>
<dbReference type="PANTHER" id="PTHR30231:SF4">
    <property type="entry name" value="PROTEIN NEN2"/>
    <property type="match status" value="1"/>
</dbReference>